<evidence type="ECO:0008006" key="6">
    <source>
        <dbReference type="Google" id="ProtNLM"/>
    </source>
</evidence>
<evidence type="ECO:0000313" key="4">
    <source>
        <dbReference type="EMBL" id="CAG5131964.1"/>
    </source>
</evidence>
<evidence type="ECO:0000256" key="3">
    <source>
        <dbReference type="SAM" id="MobiDB-lite"/>
    </source>
</evidence>
<dbReference type="GO" id="GO:0005737">
    <property type="term" value="C:cytoplasm"/>
    <property type="evidence" value="ECO:0007669"/>
    <property type="project" value="TreeGrafter"/>
</dbReference>
<dbReference type="OrthoDB" id="5855206at2759"/>
<reference evidence="4" key="1">
    <citation type="submission" date="2021-04" db="EMBL/GenBank/DDBJ databases">
        <authorList>
            <consortium name="Molecular Ecology Group"/>
        </authorList>
    </citation>
    <scope>NUCLEOTIDE SEQUENCE</scope>
</reference>
<dbReference type="Gene3D" id="3.80.10.10">
    <property type="entry name" value="Ribonuclease Inhibitor"/>
    <property type="match status" value="3"/>
</dbReference>
<dbReference type="EMBL" id="CAJHNH020004990">
    <property type="protein sequence ID" value="CAG5131964.1"/>
    <property type="molecule type" value="Genomic_DNA"/>
</dbReference>
<sequence length="962" mass="108386">MECGSNSRGNEKRSRRRKKSFTEALKEKYCMEDEPAFDFIIVSPKRKTNSSAELAHLQTVVLNDMDITRADIPRQGLVSLCPNVVDLDLANNLLETWSELLSILSHLPKVRYLNVSRNRLQLDLTHTNDSLTNSYLSVENLALNDTGTTIEEVVRLSQLMPGLKELHLCENNYEDLADIESNIHAGAFPCLECLRLNNNDISRWSEVWKLRHLPHLKCLVLSGNPIDNIFYHSEDKTDNRKVDATDLHNSTAGHCYESALQQTASRDVASKEEKRLRFHLADSDMDVNGECDSLVMDNFDQRDSEKTEETFGNDDVINAQPVGRTAFQTKAESLARSSSHHKPKAGIEYDSGAYAGVPSRIDAQAELHPNANNSCRVDVKKCLCDAYDGFDEGYFVNDDVFLENTLLENSSTGEESNVESVEWHRTVAEEFLHEIIDGINFDDILEQRVPEFPPSNYDQTVPKLDHSNYDQTVDANSILEDTEDSLGPNSISQASDIYNIESTPTKQQASVDRSSEICVAEHNNASAALDMDFGLGYSPVVSEIDAQFIPRAVRLFDDDVMSSFFYMVTPSPPRSRAQRCLFQEPVCNGSSHIRSLADTHYRGGDHQAVSDSDCHQSASDSCSDCHPSASDSCSDCHQSASDSCSDCEAEQHKREKTGQLIAPVMLANFLQQPPHQFNPSFPSNIIHTYLPNSESESSDPTPASRLPSSQEGPQMNKQISKCGMCEENTEFNNNSSGLEDSEHELQCMHTSRATRPVPFQHLQVLCLSSANLHHWSHLRAFSAFPKLTSLRLKNNPLYYSVNPEDRRKLYIASLPKVTLLNGSEVSHTEREKAERHYLRYFMDKEDKPDFYHTLVKKHGPPVKLVDIDLSAGYQEWANLKFVCKGVEEFSRKIHLVEPVGKLRNLISQVIKVPKRCFTMYHHSCGPSHPESERELVELRCESLPMSRFDFADGDEIHIDVPD</sequence>
<dbReference type="InterPro" id="IPR032675">
    <property type="entry name" value="LRR_dom_sf"/>
</dbReference>
<evidence type="ECO:0000256" key="2">
    <source>
        <dbReference type="ARBA" id="ARBA00022737"/>
    </source>
</evidence>
<keyword evidence="2" id="KW-0677">Repeat</keyword>
<protein>
    <recommendedName>
        <fullName evidence="6">Tubulin-specific chaperone cofactor E-like protein</fullName>
    </recommendedName>
</protein>
<gene>
    <name evidence="4" type="ORF">CUNI_LOCUS17522</name>
</gene>
<organism evidence="4 5">
    <name type="scientific">Candidula unifasciata</name>
    <dbReference type="NCBI Taxonomy" id="100452"/>
    <lineage>
        <taxon>Eukaryota</taxon>
        <taxon>Metazoa</taxon>
        <taxon>Spiralia</taxon>
        <taxon>Lophotrochozoa</taxon>
        <taxon>Mollusca</taxon>
        <taxon>Gastropoda</taxon>
        <taxon>Heterobranchia</taxon>
        <taxon>Euthyneura</taxon>
        <taxon>Panpulmonata</taxon>
        <taxon>Eupulmonata</taxon>
        <taxon>Stylommatophora</taxon>
        <taxon>Helicina</taxon>
        <taxon>Helicoidea</taxon>
        <taxon>Geomitridae</taxon>
        <taxon>Candidula</taxon>
    </lineage>
</organism>
<evidence type="ECO:0000313" key="5">
    <source>
        <dbReference type="Proteomes" id="UP000678393"/>
    </source>
</evidence>
<dbReference type="Proteomes" id="UP000678393">
    <property type="component" value="Unassembled WGS sequence"/>
</dbReference>
<dbReference type="PANTHER" id="PTHR15454:SF56">
    <property type="entry name" value="PROTEIN PHOSPHATASE 1 REGULATORY SUBUNIT 7-RELATED"/>
    <property type="match status" value="1"/>
</dbReference>
<feature type="region of interest" description="Disordered" evidence="3">
    <location>
        <begin position="680"/>
        <end position="718"/>
    </location>
</feature>
<dbReference type="AlphaFoldDB" id="A0A8S3ZQU0"/>
<keyword evidence="1" id="KW-0433">Leucine-rich repeat</keyword>
<dbReference type="PANTHER" id="PTHR15454">
    <property type="entry name" value="NISCHARIN RELATED"/>
    <property type="match status" value="1"/>
</dbReference>
<keyword evidence="5" id="KW-1185">Reference proteome</keyword>
<proteinExistence type="predicted"/>
<comment type="caution">
    <text evidence="4">The sequence shown here is derived from an EMBL/GenBank/DDBJ whole genome shotgun (WGS) entry which is preliminary data.</text>
</comment>
<accession>A0A8S3ZQU0</accession>
<dbReference type="SUPFAM" id="SSF52058">
    <property type="entry name" value="L domain-like"/>
    <property type="match status" value="1"/>
</dbReference>
<name>A0A8S3ZQU0_9EUPU</name>
<evidence type="ECO:0000256" key="1">
    <source>
        <dbReference type="ARBA" id="ARBA00022614"/>
    </source>
</evidence>